<dbReference type="PROSITE" id="PS50198">
    <property type="entry name" value="PPIC_PPIASE_2"/>
    <property type="match status" value="2"/>
</dbReference>
<dbReference type="Proteomes" id="UP000023541">
    <property type="component" value="Unassembled WGS sequence"/>
</dbReference>
<keyword evidence="5" id="KW-1185">Reference proteome</keyword>
<feature type="domain" description="PpiC" evidence="3">
    <location>
        <begin position="121"/>
        <end position="223"/>
    </location>
</feature>
<evidence type="ECO:0000313" key="5">
    <source>
        <dbReference type="Proteomes" id="UP000023541"/>
    </source>
</evidence>
<reference evidence="4 5" key="1">
    <citation type="submission" date="2014-04" db="EMBL/GenBank/DDBJ databases">
        <title>Aquimarina sp. 22II-S11-z7 Genome Sequencing.</title>
        <authorList>
            <person name="Lai Q."/>
        </authorList>
    </citation>
    <scope>NUCLEOTIDE SEQUENCE [LARGE SCALE GENOMIC DNA]</scope>
    <source>
        <strain evidence="4 5">22II-S11-z7</strain>
    </source>
</reference>
<evidence type="ECO:0000313" key="4">
    <source>
        <dbReference type="EMBL" id="EZH73216.1"/>
    </source>
</evidence>
<feature type="signal peptide" evidence="2">
    <location>
        <begin position="1"/>
        <end position="20"/>
    </location>
</feature>
<protein>
    <recommendedName>
        <fullName evidence="3">PpiC domain-containing protein</fullName>
    </recommendedName>
</protein>
<dbReference type="PANTHER" id="PTHR47245">
    <property type="entry name" value="PEPTIDYLPROLYL ISOMERASE"/>
    <property type="match status" value="1"/>
</dbReference>
<evidence type="ECO:0000259" key="3">
    <source>
        <dbReference type="PROSITE" id="PS50198"/>
    </source>
</evidence>
<proteinExistence type="predicted"/>
<sequence length="651" mass="75303">MYKKGLLFFLGSILFTLVNAQQSKDVLFTIDESPVYISEFKRVYLKNIDLVKDKSQKNIDEYLNLFINYKLKLKEAKHLGLDKKQAYLEELEGYRKQLAKGYLTDTRTSDALIRQAYDRSLEQVNASHILIMVKPNASAKDTIAAYQKIIEARNKVVNGEPFDVVAKAYSQDPSVAKNNGNLGWFSAFRMVYPFEEAAYETKVGEISEPFRTQFGYHVVKVNGREKKLGEVTVAHIMVAINDNRTSEEAKKRIKEINQQLQQGVSFASLAKQYSDDPSTAIEGGKIRRFGQGALNSEKFEKTAFALEKKGEISAPIQTKYGWHIIQLIEKHPLKSFEEQKNELTKKVKRDSRSKLVTTSFLNSLKKKYTITKNEKAVAYFKEILPATFSKEEWNVPEDKNLKKELFSLKKEKYSYKDFAEFLKSNQMRIEGYSDISAFVEEMYTRFESQTLLRYYEEHLEEDNKDFANVIGEYRDGLLLFDLMESKIWNVSKTDSIGLKKYYEVQKDKYTQNEAYKVLKASSSKQEAISKVEKLLKKKKSIKEIKNEVNKGDIALVLFSEEELAKGDAILPKNFSAEKGKIVFLEEENFKTLIMVKEILPSRIKTFEETKGEVINDFQESIENKWLDHLRVKYPVKVNEKTLKKAKKELSI</sequence>
<keyword evidence="1" id="KW-0413">Isomerase</keyword>
<dbReference type="RefSeq" id="WP_034243038.1">
    <property type="nucleotide sequence ID" value="NZ_AQRA01000006.1"/>
</dbReference>
<dbReference type="OrthoDB" id="14196at2"/>
<dbReference type="AlphaFoldDB" id="A0A023BT80"/>
<evidence type="ECO:0000256" key="2">
    <source>
        <dbReference type="SAM" id="SignalP"/>
    </source>
</evidence>
<evidence type="ECO:0000256" key="1">
    <source>
        <dbReference type="PROSITE-ProRule" id="PRU00278"/>
    </source>
</evidence>
<dbReference type="eggNOG" id="COG0760">
    <property type="taxonomic scope" value="Bacteria"/>
</dbReference>
<dbReference type="EMBL" id="AQRA01000006">
    <property type="protein sequence ID" value="EZH73216.1"/>
    <property type="molecule type" value="Genomic_DNA"/>
</dbReference>
<dbReference type="Pfam" id="PF00639">
    <property type="entry name" value="Rotamase"/>
    <property type="match status" value="2"/>
</dbReference>
<dbReference type="Gene3D" id="3.10.50.40">
    <property type="match status" value="2"/>
</dbReference>
<dbReference type="STRING" id="1317122.ATO12_19625"/>
<feature type="domain" description="PpiC" evidence="3">
    <location>
        <begin position="228"/>
        <end position="329"/>
    </location>
</feature>
<dbReference type="InterPro" id="IPR000297">
    <property type="entry name" value="PPIase_PpiC"/>
</dbReference>
<accession>A0A023BT80</accession>
<dbReference type="Pfam" id="PF13145">
    <property type="entry name" value="Rotamase_2"/>
    <property type="match status" value="1"/>
</dbReference>
<organism evidence="4 5">
    <name type="scientific">Aquimarina atlantica</name>
    <dbReference type="NCBI Taxonomy" id="1317122"/>
    <lineage>
        <taxon>Bacteria</taxon>
        <taxon>Pseudomonadati</taxon>
        <taxon>Bacteroidota</taxon>
        <taxon>Flavobacteriia</taxon>
        <taxon>Flavobacteriales</taxon>
        <taxon>Flavobacteriaceae</taxon>
        <taxon>Aquimarina</taxon>
    </lineage>
</organism>
<name>A0A023BT80_9FLAO</name>
<dbReference type="InterPro" id="IPR046357">
    <property type="entry name" value="PPIase_dom_sf"/>
</dbReference>
<keyword evidence="2" id="KW-0732">Signal</keyword>
<comment type="caution">
    <text evidence="4">The sequence shown here is derived from an EMBL/GenBank/DDBJ whole genome shotgun (WGS) entry which is preliminary data.</text>
</comment>
<dbReference type="SUPFAM" id="SSF54534">
    <property type="entry name" value="FKBP-like"/>
    <property type="match status" value="2"/>
</dbReference>
<dbReference type="PANTHER" id="PTHR47245:SF2">
    <property type="entry name" value="PEPTIDYL-PROLYL CIS-TRANS ISOMERASE HP_0175-RELATED"/>
    <property type="match status" value="1"/>
</dbReference>
<dbReference type="InterPro" id="IPR050245">
    <property type="entry name" value="PrsA_foldase"/>
</dbReference>
<gene>
    <name evidence="4" type="ORF">ATO12_19625</name>
</gene>
<keyword evidence="1" id="KW-0697">Rotamase</keyword>
<feature type="chain" id="PRO_5007751925" description="PpiC domain-containing protein" evidence="2">
    <location>
        <begin position="21"/>
        <end position="651"/>
    </location>
</feature>
<dbReference type="GO" id="GO:0003755">
    <property type="term" value="F:peptidyl-prolyl cis-trans isomerase activity"/>
    <property type="evidence" value="ECO:0007669"/>
    <property type="project" value="UniProtKB-KW"/>
</dbReference>